<protein>
    <submittedName>
        <fullName evidence="1">Uncharacterized protein</fullName>
    </submittedName>
</protein>
<dbReference type="EMBL" id="CACVKT020010119">
    <property type="protein sequence ID" value="CAC5424933.1"/>
    <property type="molecule type" value="Genomic_DNA"/>
</dbReference>
<dbReference type="OrthoDB" id="6102543at2759"/>
<dbReference type="AlphaFoldDB" id="A0A6J8EYR1"/>
<keyword evidence="2" id="KW-1185">Reference proteome</keyword>
<accession>A0A6J8EYR1</accession>
<dbReference type="Proteomes" id="UP000507470">
    <property type="component" value="Unassembled WGS sequence"/>
</dbReference>
<organism evidence="1 2">
    <name type="scientific">Mytilus coruscus</name>
    <name type="common">Sea mussel</name>
    <dbReference type="NCBI Taxonomy" id="42192"/>
    <lineage>
        <taxon>Eukaryota</taxon>
        <taxon>Metazoa</taxon>
        <taxon>Spiralia</taxon>
        <taxon>Lophotrochozoa</taxon>
        <taxon>Mollusca</taxon>
        <taxon>Bivalvia</taxon>
        <taxon>Autobranchia</taxon>
        <taxon>Pteriomorphia</taxon>
        <taxon>Mytilida</taxon>
        <taxon>Mytiloidea</taxon>
        <taxon>Mytilidae</taxon>
        <taxon>Mytilinae</taxon>
        <taxon>Mytilus</taxon>
    </lineage>
</organism>
<name>A0A6J8EYR1_MYTCO</name>
<evidence type="ECO:0000313" key="1">
    <source>
        <dbReference type="EMBL" id="CAC5424933.1"/>
    </source>
</evidence>
<evidence type="ECO:0000313" key="2">
    <source>
        <dbReference type="Proteomes" id="UP000507470"/>
    </source>
</evidence>
<sequence>MLLQVKSFSPSIDTRHVTPGRVPVPLLTPVMMLQVKSSSPTIVARHVTPGKEFQSYYCRSSCFSRVELFGFQDVMMHMAGGYRISFYISETDCKDPSTMPGEFHEPFGGTVDFYFQYTEDNVMTAQFSISKFERNSTGGLITILRQAFLTQTDEAYWMISVLTPDKSEVISSWSFACAFGNNTKNSNVLRFFADETSQPQQMHSFDDIKSALMTGSQVWYNAMFFLCKGDVPWTVTGGRVRDFDIIVSSSQEIISSSLNALVRRTGTVQSEYIVVTSTLHDNRVVNFEVTDNDAKTFNMVYNGTKMCYLQTTMPGGTVNYYVV</sequence>
<reference evidence="1 2" key="1">
    <citation type="submission" date="2020-06" db="EMBL/GenBank/DDBJ databases">
        <authorList>
            <person name="Li R."/>
            <person name="Bekaert M."/>
        </authorList>
    </citation>
    <scope>NUCLEOTIDE SEQUENCE [LARGE SCALE GENOMIC DNA]</scope>
    <source>
        <strain evidence="2">wild</strain>
    </source>
</reference>
<gene>
    <name evidence="1" type="ORF">MCOR_56798</name>
</gene>
<proteinExistence type="predicted"/>